<dbReference type="Proteomes" id="UP001152561">
    <property type="component" value="Unassembled WGS sequence"/>
</dbReference>
<accession>A0A9Q1LRI8</accession>
<proteinExistence type="predicted"/>
<comment type="caution">
    <text evidence="1">The sequence shown here is derived from an EMBL/GenBank/DDBJ whole genome shotgun (WGS) entry which is preliminary data.</text>
</comment>
<evidence type="ECO:0000313" key="2">
    <source>
        <dbReference type="Proteomes" id="UP001152561"/>
    </source>
</evidence>
<organism evidence="1 2">
    <name type="scientific">Anisodus acutangulus</name>
    <dbReference type="NCBI Taxonomy" id="402998"/>
    <lineage>
        <taxon>Eukaryota</taxon>
        <taxon>Viridiplantae</taxon>
        <taxon>Streptophyta</taxon>
        <taxon>Embryophyta</taxon>
        <taxon>Tracheophyta</taxon>
        <taxon>Spermatophyta</taxon>
        <taxon>Magnoliopsida</taxon>
        <taxon>eudicotyledons</taxon>
        <taxon>Gunneridae</taxon>
        <taxon>Pentapetalae</taxon>
        <taxon>asterids</taxon>
        <taxon>lamiids</taxon>
        <taxon>Solanales</taxon>
        <taxon>Solanaceae</taxon>
        <taxon>Solanoideae</taxon>
        <taxon>Hyoscyameae</taxon>
        <taxon>Anisodus</taxon>
    </lineage>
</organism>
<dbReference type="OrthoDB" id="1251866at2759"/>
<dbReference type="EMBL" id="JAJAGQ010000015">
    <property type="protein sequence ID" value="KAJ8541615.1"/>
    <property type="molecule type" value="Genomic_DNA"/>
</dbReference>
<evidence type="ECO:0000313" key="1">
    <source>
        <dbReference type="EMBL" id="KAJ8541615.1"/>
    </source>
</evidence>
<sequence>MNDVVKFDLHSEEDLQPFPENMLCKATSTKMKLKEQVNEWLPSPNPFEVVAVAEVSRKHQSCDDVIEDDSGFSHWDLPDNDASPVDKQLSSEIVEFVVYDTRNDNKNNEVLIEHLDCYCYMLPNLLQYFDFAAYMHLYTDFSDLEYAFAGCPKQGLDRNCDRSVVKFVDMIINGENVMDWDTVDVLDYMETWSINLYSHAKNKLDEGYATPFESTGHDYHDHNNMECTFGKRKGGKRVKKQKH</sequence>
<name>A0A9Q1LRI8_9SOLA</name>
<reference evidence="2" key="1">
    <citation type="journal article" date="2023" name="Proc. Natl. Acad. Sci. U.S.A.">
        <title>Genomic and structural basis for evolution of tropane alkaloid biosynthesis.</title>
        <authorList>
            <person name="Wanga Y.-J."/>
            <person name="Taina T."/>
            <person name="Yua J.-Y."/>
            <person name="Lia J."/>
            <person name="Xua B."/>
            <person name="Chenc J."/>
            <person name="D'Auriad J.C."/>
            <person name="Huanga J.-P."/>
            <person name="Huanga S.-X."/>
        </authorList>
    </citation>
    <scope>NUCLEOTIDE SEQUENCE [LARGE SCALE GENOMIC DNA]</scope>
    <source>
        <strain evidence="2">cv. KIB-2019</strain>
    </source>
</reference>
<gene>
    <name evidence="1" type="ORF">K7X08_002431</name>
</gene>
<dbReference type="AlphaFoldDB" id="A0A9Q1LRI8"/>
<protein>
    <submittedName>
        <fullName evidence="1">Uncharacterized protein</fullName>
    </submittedName>
</protein>
<keyword evidence="2" id="KW-1185">Reference proteome</keyword>